<dbReference type="GO" id="GO:0005739">
    <property type="term" value="C:mitochondrion"/>
    <property type="evidence" value="ECO:0007669"/>
    <property type="project" value="TreeGrafter"/>
</dbReference>
<evidence type="ECO:0000256" key="7">
    <source>
        <dbReference type="ARBA" id="ARBA00022840"/>
    </source>
</evidence>
<evidence type="ECO:0000256" key="4">
    <source>
        <dbReference type="ARBA" id="ARBA00022490"/>
    </source>
</evidence>
<dbReference type="GO" id="GO:0004827">
    <property type="term" value="F:proline-tRNA ligase activity"/>
    <property type="evidence" value="ECO:0007669"/>
    <property type="project" value="UniProtKB-EC"/>
</dbReference>
<keyword evidence="7" id="KW-0067">ATP-binding</keyword>
<evidence type="ECO:0000256" key="1">
    <source>
        <dbReference type="ARBA" id="ARBA00004496"/>
    </source>
</evidence>
<dbReference type="SUPFAM" id="SSF55681">
    <property type="entry name" value="Class II aaRS and biotin synthetases"/>
    <property type="match status" value="1"/>
</dbReference>
<evidence type="ECO:0000256" key="8">
    <source>
        <dbReference type="ARBA" id="ARBA00022917"/>
    </source>
</evidence>
<evidence type="ECO:0000256" key="6">
    <source>
        <dbReference type="ARBA" id="ARBA00022741"/>
    </source>
</evidence>
<dbReference type="Gene3D" id="3.40.50.800">
    <property type="entry name" value="Anticodon-binding domain"/>
    <property type="match status" value="1"/>
</dbReference>
<dbReference type="FunFam" id="3.30.930.10:FF:000066">
    <property type="entry name" value="Proline--tRNA ligase"/>
    <property type="match status" value="1"/>
</dbReference>
<feature type="domain" description="Aminoacyl-transfer RNA synthetases class-II family profile" evidence="12">
    <location>
        <begin position="107"/>
        <end position="533"/>
    </location>
</feature>
<dbReference type="NCBIfam" id="TIGR00409">
    <property type="entry name" value="proS_fam_II"/>
    <property type="match status" value="1"/>
</dbReference>
<dbReference type="InterPro" id="IPR002316">
    <property type="entry name" value="Pro-tRNA-ligase_IIa"/>
</dbReference>
<comment type="catalytic activity">
    <reaction evidence="11">
        <text>tRNA(Pro) + L-proline + ATP = L-prolyl-tRNA(Pro) + AMP + diphosphate</text>
        <dbReference type="Rhea" id="RHEA:14305"/>
        <dbReference type="Rhea" id="RHEA-COMP:9700"/>
        <dbReference type="Rhea" id="RHEA-COMP:9702"/>
        <dbReference type="ChEBI" id="CHEBI:30616"/>
        <dbReference type="ChEBI" id="CHEBI:33019"/>
        <dbReference type="ChEBI" id="CHEBI:60039"/>
        <dbReference type="ChEBI" id="CHEBI:78442"/>
        <dbReference type="ChEBI" id="CHEBI:78532"/>
        <dbReference type="ChEBI" id="CHEBI:456215"/>
        <dbReference type="EC" id="6.1.1.15"/>
    </reaction>
</comment>
<evidence type="ECO:0000256" key="10">
    <source>
        <dbReference type="ARBA" id="ARBA00029731"/>
    </source>
</evidence>
<dbReference type="Proteomes" id="UP001146120">
    <property type="component" value="Unassembled WGS sequence"/>
</dbReference>
<name>A0AAV2Z1N3_9STRA</name>
<dbReference type="PROSITE" id="PS50862">
    <property type="entry name" value="AA_TRNA_LIGASE_II"/>
    <property type="match status" value="1"/>
</dbReference>
<keyword evidence="8" id="KW-0648">Protein biosynthesis</keyword>
<keyword evidence="9" id="KW-0030">Aminoacyl-tRNA synthetase</keyword>
<comment type="subcellular location">
    <subcellularLocation>
        <location evidence="1">Cytoplasm</location>
    </subcellularLocation>
</comment>
<proteinExistence type="predicted"/>
<comment type="subunit">
    <text evidence="2">Homodimer.</text>
</comment>
<dbReference type="InterPro" id="IPR044140">
    <property type="entry name" value="ProRS_anticodon_short"/>
</dbReference>
<keyword evidence="5" id="KW-0436">Ligase</keyword>
<accession>A0AAV2Z1N3</accession>
<comment type="caution">
    <text evidence="13">The sequence shown here is derived from an EMBL/GenBank/DDBJ whole genome shotgun (WGS) entry which is preliminary data.</text>
</comment>
<dbReference type="GO" id="GO:0005524">
    <property type="term" value="F:ATP binding"/>
    <property type="evidence" value="ECO:0007669"/>
    <property type="project" value="UniProtKB-KW"/>
</dbReference>
<dbReference type="PANTHER" id="PTHR42753">
    <property type="entry name" value="MITOCHONDRIAL RIBOSOME PROTEIN L39/PROLYL-TRNA LIGASE FAMILY MEMBER"/>
    <property type="match status" value="1"/>
</dbReference>
<reference evidence="13" key="1">
    <citation type="submission" date="2022-11" db="EMBL/GenBank/DDBJ databases">
        <authorList>
            <person name="Morgan W.R."/>
            <person name="Tartar A."/>
        </authorList>
    </citation>
    <scope>NUCLEOTIDE SEQUENCE</scope>
    <source>
        <strain evidence="13">ARSEF 373</strain>
    </source>
</reference>
<evidence type="ECO:0000313" key="13">
    <source>
        <dbReference type="EMBL" id="DAZ99308.1"/>
    </source>
</evidence>
<dbReference type="GO" id="GO:0006433">
    <property type="term" value="P:prolyl-tRNA aminoacylation"/>
    <property type="evidence" value="ECO:0007669"/>
    <property type="project" value="InterPro"/>
</dbReference>
<dbReference type="InterPro" id="IPR036621">
    <property type="entry name" value="Anticodon-bd_dom_sf"/>
</dbReference>
<dbReference type="Pfam" id="PF00587">
    <property type="entry name" value="tRNA-synt_2b"/>
    <property type="match status" value="1"/>
</dbReference>
<keyword evidence="6" id="KW-0547">Nucleotide-binding</keyword>
<evidence type="ECO:0000256" key="3">
    <source>
        <dbReference type="ARBA" id="ARBA00012831"/>
    </source>
</evidence>
<keyword evidence="14" id="KW-1185">Reference proteome</keyword>
<dbReference type="PRINTS" id="PR01046">
    <property type="entry name" value="TRNASYNTHPRO"/>
</dbReference>
<keyword evidence="4" id="KW-0963">Cytoplasm</keyword>
<dbReference type="EC" id="6.1.1.15" evidence="3"/>
<gene>
    <name evidence="13" type="ORF">N0F65_005476</name>
</gene>
<dbReference type="InterPro" id="IPR002314">
    <property type="entry name" value="aa-tRNA-synt_IIb"/>
</dbReference>
<reference evidence="13" key="2">
    <citation type="journal article" date="2023" name="Microbiol Resour">
        <title>Decontamination and Annotation of the Draft Genome Sequence of the Oomycete Lagenidium giganteum ARSEF 373.</title>
        <authorList>
            <person name="Morgan W.R."/>
            <person name="Tartar A."/>
        </authorList>
    </citation>
    <scope>NUCLEOTIDE SEQUENCE</scope>
    <source>
        <strain evidence="13">ARSEF 373</strain>
    </source>
</reference>
<dbReference type="InterPro" id="IPR004500">
    <property type="entry name" value="Pro-tRNA-synth_IIa_bac-type"/>
</dbReference>
<evidence type="ECO:0000256" key="11">
    <source>
        <dbReference type="ARBA" id="ARBA00047671"/>
    </source>
</evidence>
<dbReference type="PANTHER" id="PTHR42753:SF2">
    <property type="entry name" value="PROLINE--TRNA LIGASE"/>
    <property type="match status" value="1"/>
</dbReference>
<sequence length="636" mass="69483">MLRQWSARAAPALRAPAAASLHRVHHALSTQTRTFSSAYSLRSKLWIPTEKEVPADAAIPSHQLLIRGGVIRKSGHGVFTFLPLGKRIIAKLEAVIDAEMATIHGNKLDLPLIIPSELWKQSGRWQTRGPELMTFADRREDVYALAPTHEESITSLVANHYQNTNDSLRLYQIGKKFRDEIRPRFGLLRAREFIMKDMYSFDTTYDGALATYKDVVRAYHAILQQRLKLPIAQVEADSGNIGGNLSHEFHVLAPIGEDAILACASNTCGYAANVEKAHGALAVRDGGALTFSEEQEAIAAKAIELAGQAQMKVWTQLAELAATTTADASGFQVKVFEETLPESDSADKATPRVAVVLVRGDREVNDLSLKSYFNGEELRAVPLASCAHRDVGDVQVFVDSSLTGDHVTSSTAVAQLLDQVVQSQQECGVQVHCGHFRSAEEGDTCPKCANATLEAKRGIEVGHVFYLGQKYSKPFNVTFTEHEDGTNVKKVMEMGCFGMGVTRLIAAAVEVSHDKHGIVWPVAIAPYKVVVMPIGSKTAEDPLSKAAIDIADQLASGSVPQLDGRDVVLDDRWLERPGSKLTESELLGYPYRVVVGKRFATEGLVEVQTRATMDKAFVRPSDLPAFFNDLAARGDL</sequence>
<dbReference type="Pfam" id="PF03129">
    <property type="entry name" value="HGTP_anticodon"/>
    <property type="match status" value="1"/>
</dbReference>
<dbReference type="Gene3D" id="3.30.930.10">
    <property type="entry name" value="Bira Bifunctional Protein, Domain 2"/>
    <property type="match status" value="2"/>
</dbReference>
<dbReference type="InterPro" id="IPR006195">
    <property type="entry name" value="aa-tRNA-synth_II"/>
</dbReference>
<evidence type="ECO:0000259" key="12">
    <source>
        <dbReference type="PROSITE" id="PS50862"/>
    </source>
</evidence>
<evidence type="ECO:0000256" key="9">
    <source>
        <dbReference type="ARBA" id="ARBA00023146"/>
    </source>
</evidence>
<evidence type="ECO:0000256" key="2">
    <source>
        <dbReference type="ARBA" id="ARBA00011738"/>
    </source>
</evidence>
<protein>
    <recommendedName>
        <fullName evidence="3">proline--tRNA ligase</fullName>
        <ecNumber evidence="3">6.1.1.15</ecNumber>
    </recommendedName>
    <alternativeName>
        <fullName evidence="10">Prolyl-tRNA synthetase</fullName>
    </alternativeName>
</protein>
<organism evidence="13 14">
    <name type="scientific">Lagenidium giganteum</name>
    <dbReference type="NCBI Taxonomy" id="4803"/>
    <lineage>
        <taxon>Eukaryota</taxon>
        <taxon>Sar</taxon>
        <taxon>Stramenopiles</taxon>
        <taxon>Oomycota</taxon>
        <taxon>Peronosporomycetes</taxon>
        <taxon>Pythiales</taxon>
        <taxon>Pythiaceae</taxon>
    </lineage>
</organism>
<dbReference type="CDD" id="cd00861">
    <property type="entry name" value="ProRS_anticodon_short"/>
    <property type="match status" value="1"/>
</dbReference>
<dbReference type="InterPro" id="IPR050062">
    <property type="entry name" value="Pro-tRNA_synthetase"/>
</dbReference>
<dbReference type="InterPro" id="IPR004154">
    <property type="entry name" value="Anticodon-bd"/>
</dbReference>
<evidence type="ECO:0000313" key="14">
    <source>
        <dbReference type="Proteomes" id="UP001146120"/>
    </source>
</evidence>
<dbReference type="AlphaFoldDB" id="A0AAV2Z1N3"/>
<dbReference type="EMBL" id="DAKRPA010000086">
    <property type="protein sequence ID" value="DAZ99308.1"/>
    <property type="molecule type" value="Genomic_DNA"/>
</dbReference>
<evidence type="ECO:0000256" key="5">
    <source>
        <dbReference type="ARBA" id="ARBA00022598"/>
    </source>
</evidence>
<dbReference type="InterPro" id="IPR045864">
    <property type="entry name" value="aa-tRNA-synth_II/BPL/LPL"/>
</dbReference>
<dbReference type="SUPFAM" id="SSF52954">
    <property type="entry name" value="Class II aaRS ABD-related"/>
    <property type="match status" value="1"/>
</dbReference>